<evidence type="ECO:0000256" key="7">
    <source>
        <dbReference type="SAM" id="Coils"/>
    </source>
</evidence>
<feature type="coiled-coil region" evidence="7">
    <location>
        <begin position="186"/>
        <end position="220"/>
    </location>
</feature>
<dbReference type="InterPro" id="IPR008962">
    <property type="entry name" value="PapD-like_sf"/>
</dbReference>
<sequence length="280" mass="30830">MAKPEQLLQIEPESELKFRGPFNVSVMSYMRLTNPTDKKILFKIKTTAPKKYCVRPNSGALDPKHTIEVAIALQPFVFDPNEKNKHKFMVQSLVAPEGDFDADRLWKEITPEQLMDSKLKCVFEVPVDNNTVIDLSSSNINQTGNRLLVGGKTEAPVTKQESGQLNATEDKSGLGKTTSGDIHVDYARTVAEIQKLREEESQLRMENIELKEQLLKLKLQLSNVGNSPGTSSGSAGTHQSVLQNPYAPPQHVASQQLSPVMIAVAVAIAILGLLLGKFVL</sequence>
<dbReference type="Pfam" id="PF00635">
    <property type="entry name" value="Motile_Sperm"/>
    <property type="match status" value="1"/>
</dbReference>
<evidence type="ECO:0000256" key="3">
    <source>
        <dbReference type="ARBA" id="ARBA00022692"/>
    </source>
</evidence>
<evidence type="ECO:0000256" key="2">
    <source>
        <dbReference type="ARBA" id="ARBA00008932"/>
    </source>
</evidence>
<dbReference type="Gene3D" id="2.60.40.10">
    <property type="entry name" value="Immunoglobulins"/>
    <property type="match status" value="1"/>
</dbReference>
<gene>
    <name evidence="11" type="primary">CSON010373</name>
</gene>
<keyword evidence="4 9" id="KW-1133">Transmembrane helix</keyword>
<protein>
    <submittedName>
        <fullName evidence="11">CSON010373 protein</fullName>
    </submittedName>
</protein>
<dbReference type="GO" id="GO:0061817">
    <property type="term" value="P:endoplasmic reticulum-plasma membrane tethering"/>
    <property type="evidence" value="ECO:0007669"/>
    <property type="project" value="TreeGrafter"/>
</dbReference>
<reference evidence="11" key="1">
    <citation type="submission" date="2018-07" db="EMBL/GenBank/DDBJ databases">
        <authorList>
            <person name="Quirk P.G."/>
            <person name="Krulwich T.A."/>
        </authorList>
    </citation>
    <scope>NUCLEOTIDE SEQUENCE</scope>
</reference>
<comment type="subcellular location">
    <subcellularLocation>
        <location evidence="1">Membrane</location>
        <topology evidence="1">Single-pass type IV membrane protein</topology>
    </subcellularLocation>
</comment>
<dbReference type="InterPro" id="IPR016763">
    <property type="entry name" value="VAP"/>
</dbReference>
<dbReference type="PROSITE" id="PS50202">
    <property type="entry name" value="MSP"/>
    <property type="match status" value="1"/>
</dbReference>
<keyword evidence="5 7" id="KW-0175">Coiled coil</keyword>
<dbReference type="GO" id="GO:0090158">
    <property type="term" value="P:endoplasmic reticulum membrane organization"/>
    <property type="evidence" value="ECO:0007669"/>
    <property type="project" value="TreeGrafter"/>
</dbReference>
<feature type="transmembrane region" description="Helical" evidence="9">
    <location>
        <begin position="257"/>
        <end position="276"/>
    </location>
</feature>
<dbReference type="VEuPathDB" id="VectorBase:CSON010373"/>
<keyword evidence="6 9" id="KW-0472">Membrane</keyword>
<dbReference type="GO" id="GO:0005886">
    <property type="term" value="C:plasma membrane"/>
    <property type="evidence" value="ECO:0007669"/>
    <property type="project" value="TreeGrafter"/>
</dbReference>
<feature type="region of interest" description="Disordered" evidence="8">
    <location>
        <begin position="154"/>
        <end position="178"/>
    </location>
</feature>
<dbReference type="FunFam" id="2.60.40.10:FF:000334">
    <property type="entry name" value="vesicle-associated membrane protein-associated protein A isoform X1"/>
    <property type="match status" value="1"/>
</dbReference>
<dbReference type="GO" id="GO:0005789">
    <property type="term" value="C:endoplasmic reticulum membrane"/>
    <property type="evidence" value="ECO:0007669"/>
    <property type="project" value="InterPro"/>
</dbReference>
<dbReference type="PIRSF" id="PIRSF019693">
    <property type="entry name" value="VAMP-associated"/>
    <property type="match status" value="1"/>
</dbReference>
<evidence type="ECO:0000256" key="8">
    <source>
        <dbReference type="SAM" id="MobiDB-lite"/>
    </source>
</evidence>
<dbReference type="PANTHER" id="PTHR10809">
    <property type="entry name" value="VESICLE-ASSOCIATED MEMBRANE PROTEIN-ASSOCIATED PROTEIN"/>
    <property type="match status" value="1"/>
</dbReference>
<dbReference type="SUPFAM" id="SSF49354">
    <property type="entry name" value="PapD-like"/>
    <property type="match status" value="1"/>
</dbReference>
<dbReference type="InterPro" id="IPR013783">
    <property type="entry name" value="Ig-like_fold"/>
</dbReference>
<dbReference type="EMBL" id="UFQT01000041">
    <property type="protein sequence ID" value="SSX18681.1"/>
    <property type="molecule type" value="Genomic_DNA"/>
</dbReference>
<evidence type="ECO:0000313" key="11">
    <source>
        <dbReference type="EMBL" id="SSX18681.1"/>
    </source>
</evidence>
<dbReference type="PANTHER" id="PTHR10809:SF6">
    <property type="entry name" value="AT11025P-RELATED"/>
    <property type="match status" value="1"/>
</dbReference>
<evidence type="ECO:0000256" key="6">
    <source>
        <dbReference type="ARBA" id="ARBA00023136"/>
    </source>
</evidence>
<dbReference type="InterPro" id="IPR000535">
    <property type="entry name" value="MSP_dom"/>
</dbReference>
<organism evidence="11">
    <name type="scientific">Culicoides sonorensis</name>
    <name type="common">Biting midge</name>
    <dbReference type="NCBI Taxonomy" id="179676"/>
    <lineage>
        <taxon>Eukaryota</taxon>
        <taxon>Metazoa</taxon>
        <taxon>Ecdysozoa</taxon>
        <taxon>Arthropoda</taxon>
        <taxon>Hexapoda</taxon>
        <taxon>Insecta</taxon>
        <taxon>Pterygota</taxon>
        <taxon>Neoptera</taxon>
        <taxon>Endopterygota</taxon>
        <taxon>Diptera</taxon>
        <taxon>Nematocera</taxon>
        <taxon>Chironomoidea</taxon>
        <taxon>Ceratopogonidae</taxon>
        <taxon>Ceratopogoninae</taxon>
        <taxon>Culicoides</taxon>
        <taxon>Monoculicoides</taxon>
    </lineage>
</organism>
<evidence type="ECO:0000256" key="4">
    <source>
        <dbReference type="ARBA" id="ARBA00022989"/>
    </source>
</evidence>
<dbReference type="GO" id="GO:0033149">
    <property type="term" value="F:FFAT motif binding"/>
    <property type="evidence" value="ECO:0007669"/>
    <property type="project" value="TreeGrafter"/>
</dbReference>
<name>A0A336LPG0_CULSO</name>
<comment type="similarity">
    <text evidence="2">Belongs to the VAMP-associated protein (VAP) (TC 9.B.17) family.</text>
</comment>
<evidence type="ECO:0000256" key="9">
    <source>
        <dbReference type="SAM" id="Phobius"/>
    </source>
</evidence>
<accession>A0A336LPG0</accession>
<evidence type="ECO:0000256" key="5">
    <source>
        <dbReference type="ARBA" id="ARBA00023054"/>
    </source>
</evidence>
<evidence type="ECO:0000256" key="1">
    <source>
        <dbReference type="ARBA" id="ARBA00004211"/>
    </source>
</evidence>
<proteinExistence type="inferred from homology"/>
<evidence type="ECO:0000259" key="10">
    <source>
        <dbReference type="PROSITE" id="PS50202"/>
    </source>
</evidence>
<feature type="domain" description="MSP" evidence="10">
    <location>
        <begin position="7"/>
        <end position="124"/>
    </location>
</feature>
<dbReference type="AlphaFoldDB" id="A0A336LPG0"/>
<keyword evidence="3 9" id="KW-0812">Transmembrane</keyword>